<keyword evidence="2" id="KW-1185">Reference proteome</keyword>
<dbReference type="AlphaFoldDB" id="A0A9W8RSR7"/>
<evidence type="ECO:0000313" key="2">
    <source>
        <dbReference type="Proteomes" id="UP001152049"/>
    </source>
</evidence>
<organism evidence="1 2">
    <name type="scientific">Fusarium torreyae</name>
    <dbReference type="NCBI Taxonomy" id="1237075"/>
    <lineage>
        <taxon>Eukaryota</taxon>
        <taxon>Fungi</taxon>
        <taxon>Dikarya</taxon>
        <taxon>Ascomycota</taxon>
        <taxon>Pezizomycotina</taxon>
        <taxon>Sordariomycetes</taxon>
        <taxon>Hypocreomycetidae</taxon>
        <taxon>Hypocreales</taxon>
        <taxon>Nectriaceae</taxon>
        <taxon>Fusarium</taxon>
    </lineage>
</organism>
<dbReference type="OrthoDB" id="4667671at2759"/>
<dbReference type="Proteomes" id="UP001152049">
    <property type="component" value="Unassembled WGS sequence"/>
</dbReference>
<reference evidence="1" key="1">
    <citation type="submission" date="2022-09" db="EMBL/GenBank/DDBJ databases">
        <title>Fusarium specimens isolated from Avocado Roots.</title>
        <authorList>
            <person name="Stajich J."/>
            <person name="Roper C."/>
            <person name="Heimlech-Rivalta G."/>
        </authorList>
    </citation>
    <scope>NUCLEOTIDE SEQUENCE</scope>
    <source>
        <strain evidence="1">CF00136</strain>
    </source>
</reference>
<gene>
    <name evidence="1" type="ORF">NW762_011158</name>
</gene>
<evidence type="ECO:0000313" key="1">
    <source>
        <dbReference type="EMBL" id="KAJ4251861.1"/>
    </source>
</evidence>
<sequence length="136" mass="16057">MSAQMNQEPLQKTREQSISEFIERTKDIQKQNPDVDFKSTVIEPTMNLMYDIKENLTDKERKNHEALITLMLQNTSDPTKAEKYLWEAREYLKPYPDILKLFDDIYINKRPVPVMLGQLHEAMALKKSKPEKNSQE</sequence>
<accession>A0A9W8RSR7</accession>
<proteinExistence type="predicted"/>
<name>A0A9W8RSR7_9HYPO</name>
<comment type="caution">
    <text evidence="1">The sequence shown here is derived from an EMBL/GenBank/DDBJ whole genome shotgun (WGS) entry which is preliminary data.</text>
</comment>
<protein>
    <submittedName>
        <fullName evidence="1">Uncharacterized protein</fullName>
    </submittedName>
</protein>
<dbReference type="EMBL" id="JAOQAZ010000027">
    <property type="protein sequence ID" value="KAJ4251861.1"/>
    <property type="molecule type" value="Genomic_DNA"/>
</dbReference>